<dbReference type="Proteomes" id="UP000296883">
    <property type="component" value="Chromosome"/>
</dbReference>
<dbReference type="AlphaFoldDB" id="A0AAJ5EF69"/>
<feature type="domain" description="Mga helix-turn-helix" evidence="3">
    <location>
        <begin position="76"/>
        <end position="156"/>
    </location>
</feature>
<evidence type="ECO:0000259" key="3">
    <source>
        <dbReference type="Pfam" id="PF05043"/>
    </source>
</evidence>
<organism evidence="5 7">
    <name type="scientific">Vagococcus xieshaowenii</name>
    <dbReference type="NCBI Taxonomy" id="2562451"/>
    <lineage>
        <taxon>Bacteria</taxon>
        <taxon>Bacillati</taxon>
        <taxon>Bacillota</taxon>
        <taxon>Bacilli</taxon>
        <taxon>Lactobacillales</taxon>
        <taxon>Enterococcaceae</taxon>
        <taxon>Vagococcus</taxon>
    </lineage>
</organism>
<keyword evidence="2" id="KW-0804">Transcription</keyword>
<name>A0AAJ5EF69_9ENTE</name>
<gene>
    <name evidence="5" type="ORF">E4031_03055</name>
    <name evidence="4" type="ORF">E4Z98_02120</name>
</gene>
<evidence type="ECO:0000313" key="4">
    <source>
        <dbReference type="EMBL" id="QCA28165.1"/>
    </source>
</evidence>
<evidence type="ECO:0000256" key="1">
    <source>
        <dbReference type="ARBA" id="ARBA00023015"/>
    </source>
</evidence>
<evidence type="ECO:0000256" key="2">
    <source>
        <dbReference type="ARBA" id="ARBA00023163"/>
    </source>
</evidence>
<protein>
    <recommendedName>
        <fullName evidence="3">Mga helix-turn-helix domain-containing protein</fullName>
    </recommendedName>
</protein>
<dbReference type="PANTHER" id="PTHR30185">
    <property type="entry name" value="CRYPTIC BETA-GLUCOSIDE BGL OPERON ANTITERMINATOR"/>
    <property type="match status" value="1"/>
</dbReference>
<proteinExistence type="predicted"/>
<dbReference type="EMBL" id="CP038865">
    <property type="protein sequence ID" value="QCA28165.1"/>
    <property type="molecule type" value="Genomic_DNA"/>
</dbReference>
<dbReference type="EMBL" id="SRHU01000010">
    <property type="protein sequence ID" value="TFZ42519.1"/>
    <property type="molecule type" value="Genomic_DNA"/>
</dbReference>
<dbReference type="InterPro" id="IPR007737">
    <property type="entry name" value="Mga_HTH"/>
</dbReference>
<sequence>MFAETNITTKLNLLYYLEFFENDITVDKLLDFLDVSKMTLKKYVKEINEMAQEYEIIIKGNSIELKSDHRENSLLIAKRIIGESLNITLLLSILYKKYNLSELAERLFITKSTVIYKVEQLNEYFKNQELEIEIVYLDNESYEIVGEEWEIRHFFKILLLEVDYYDIYLQNKPIFKEIHEQLDNHFNQHYTQNEALTVDTYIFIGLRRAARGFYLFESFEEVPKEVRIELEYLFKHLKKKTPFVSFLESKYLVTFDILLLANIIPIEYLYEIMYLDGNFEIGDPLESSVGNVLKQYIDKYNIDMLTNDFDYYVKLLSVQILMYGPLNQILLEDYEIHYRALRRENEEKLDYLYKLVQESGIITYEVPSIYQEFIIYFLVVVSEVRKDYFHIRPSKKIRILLYSAKHNVYSEVLEYILKDRYSAYFSVVVDYKDVLHDTYNVDDYDVIISDIYLDSFKDKYLYFTKLPSTFFWKSFEDLIKGK</sequence>
<dbReference type="Pfam" id="PF05043">
    <property type="entry name" value="Mga"/>
    <property type="match status" value="1"/>
</dbReference>
<keyword evidence="6" id="KW-1185">Reference proteome</keyword>
<keyword evidence="1" id="KW-0805">Transcription regulation</keyword>
<reference evidence="5 7" key="1">
    <citation type="submission" date="2019-03" db="EMBL/GenBank/DDBJ databases">
        <title>Vagococcus sp. was isolated fron gut of Carduelis flavirostris.</title>
        <authorList>
            <person name="Ge Y."/>
        </authorList>
    </citation>
    <scope>NUCLEOTIDE SEQUENCE [LARGE SCALE GENOMIC DNA]</scope>
    <source>
        <strain evidence="5 7">CF-210</strain>
    </source>
</reference>
<evidence type="ECO:0000313" key="6">
    <source>
        <dbReference type="Proteomes" id="UP000296883"/>
    </source>
</evidence>
<dbReference type="RefSeq" id="WP_135253883.1">
    <property type="nucleotide sequence ID" value="NZ_CP038865.1"/>
</dbReference>
<accession>A0AAJ5EF69</accession>
<reference evidence="4 6" key="2">
    <citation type="journal article" date="2020" name="Int. J. Syst. Evol. Microbiol.">
        <title>Vagococcus xieshaowenii sp. nov., isolated from snow finch (Montifringilla taczanowskii) cloacal content.</title>
        <authorList>
            <person name="Ge Y."/>
            <person name="Yang J."/>
            <person name="Lai X.H."/>
            <person name="Zhang G."/>
            <person name="Jin D."/>
            <person name="Lu S."/>
            <person name="Wang B."/>
            <person name="Huang Y."/>
            <person name="Huang Y."/>
            <person name="Ren Z."/>
            <person name="Zhang X."/>
            <person name="Xu J."/>
        </authorList>
    </citation>
    <scope>NUCLEOTIDE SEQUENCE [LARGE SCALE GENOMIC DNA]</scope>
    <source>
        <strain evidence="4">Personal::cf-49</strain>
        <strain evidence="6">personal::cf-49</strain>
    </source>
</reference>
<dbReference type="InterPro" id="IPR050661">
    <property type="entry name" value="BglG_antiterminators"/>
</dbReference>
<dbReference type="PANTHER" id="PTHR30185:SF18">
    <property type="entry name" value="TRANSCRIPTIONAL REGULATOR MTLR"/>
    <property type="match status" value="1"/>
</dbReference>
<evidence type="ECO:0000313" key="7">
    <source>
        <dbReference type="Proteomes" id="UP000297725"/>
    </source>
</evidence>
<dbReference type="Proteomes" id="UP000297725">
    <property type="component" value="Unassembled WGS sequence"/>
</dbReference>
<evidence type="ECO:0000313" key="5">
    <source>
        <dbReference type="EMBL" id="TFZ42519.1"/>
    </source>
</evidence>